<comment type="similarity">
    <text evidence="2 8">Belongs to the major facilitator superfamily. Sugar transporter (TC 2.A.1.1) family.</text>
</comment>
<evidence type="ECO:0000256" key="6">
    <source>
        <dbReference type="ARBA" id="ARBA00023136"/>
    </source>
</evidence>
<dbReference type="PANTHER" id="PTHR48022:SF78">
    <property type="entry name" value="MONOSACCHARIDE TRANSPORTER, PUTATIVE (AFU_ORTHOLOGUE AFUA_2G02110)-RELATED"/>
    <property type="match status" value="1"/>
</dbReference>
<dbReference type="InterPro" id="IPR036259">
    <property type="entry name" value="MFS_trans_sf"/>
</dbReference>
<comment type="subcellular location">
    <subcellularLocation>
        <location evidence="1">Membrane</location>
        <topology evidence="1">Multi-pass membrane protein</topology>
    </subcellularLocation>
</comment>
<keyword evidence="4 10" id="KW-0812">Transmembrane</keyword>
<dbReference type="NCBIfam" id="TIGR00879">
    <property type="entry name" value="SP"/>
    <property type="match status" value="1"/>
</dbReference>
<keyword evidence="3 8" id="KW-0813">Transport</keyword>
<evidence type="ECO:0000256" key="9">
    <source>
        <dbReference type="SAM" id="MobiDB-lite"/>
    </source>
</evidence>
<feature type="transmembrane region" description="Helical" evidence="10">
    <location>
        <begin position="508"/>
        <end position="528"/>
    </location>
</feature>
<evidence type="ECO:0000313" key="13">
    <source>
        <dbReference type="Proteomes" id="UP000193467"/>
    </source>
</evidence>
<dbReference type="PANTHER" id="PTHR48022">
    <property type="entry name" value="PLASTIDIC GLUCOSE TRANSPORTER 4"/>
    <property type="match status" value="1"/>
</dbReference>
<dbReference type="PRINTS" id="PR00171">
    <property type="entry name" value="SUGRTRNSPORT"/>
</dbReference>
<accession>A0A1Y2C3I7</accession>
<dbReference type="AlphaFoldDB" id="A0A1Y2C3I7"/>
<dbReference type="Proteomes" id="UP000193467">
    <property type="component" value="Unassembled WGS sequence"/>
</dbReference>
<dbReference type="Gene3D" id="1.20.1250.20">
    <property type="entry name" value="MFS general substrate transporter like domains"/>
    <property type="match status" value="1"/>
</dbReference>
<feature type="domain" description="Major facilitator superfamily (MFS) profile" evidence="11">
    <location>
        <begin position="81"/>
        <end position="532"/>
    </location>
</feature>
<proteinExistence type="inferred from homology"/>
<dbReference type="InParanoid" id="A0A1Y2C3I7"/>
<dbReference type="Pfam" id="PF00083">
    <property type="entry name" value="Sugar_tr"/>
    <property type="match status" value="1"/>
</dbReference>
<gene>
    <name evidence="12" type="ORF">BCR35DRAFT_311353</name>
</gene>
<feature type="transmembrane region" description="Helical" evidence="10">
    <location>
        <begin position="438"/>
        <end position="460"/>
    </location>
</feature>
<feature type="transmembrane region" description="Helical" evidence="10">
    <location>
        <begin position="122"/>
        <end position="146"/>
    </location>
</feature>
<comment type="catalytic activity">
    <reaction evidence="7">
        <text>myo-inositol(out) + H(+)(out) = myo-inositol(in) + H(+)(in)</text>
        <dbReference type="Rhea" id="RHEA:60364"/>
        <dbReference type="ChEBI" id="CHEBI:15378"/>
        <dbReference type="ChEBI" id="CHEBI:17268"/>
    </reaction>
</comment>
<protein>
    <submittedName>
        <fullName evidence="12">And other transporter-domain-containing protein</fullName>
    </submittedName>
</protein>
<dbReference type="InterPro" id="IPR050360">
    <property type="entry name" value="MFS_Sugar_Transporters"/>
</dbReference>
<evidence type="ECO:0000256" key="2">
    <source>
        <dbReference type="ARBA" id="ARBA00010992"/>
    </source>
</evidence>
<feature type="transmembrane region" description="Helical" evidence="10">
    <location>
        <begin position="153"/>
        <end position="170"/>
    </location>
</feature>
<feature type="region of interest" description="Disordered" evidence="9">
    <location>
        <begin position="32"/>
        <end position="51"/>
    </location>
</feature>
<feature type="compositionally biased region" description="Basic and acidic residues" evidence="9">
    <location>
        <begin position="32"/>
        <end position="41"/>
    </location>
</feature>
<evidence type="ECO:0000256" key="10">
    <source>
        <dbReference type="SAM" id="Phobius"/>
    </source>
</evidence>
<feature type="transmembrane region" description="Helical" evidence="10">
    <location>
        <begin position="481"/>
        <end position="502"/>
    </location>
</feature>
<feature type="transmembrane region" description="Helical" evidence="10">
    <location>
        <begin position="212"/>
        <end position="231"/>
    </location>
</feature>
<evidence type="ECO:0000256" key="3">
    <source>
        <dbReference type="ARBA" id="ARBA00022448"/>
    </source>
</evidence>
<evidence type="ECO:0000256" key="8">
    <source>
        <dbReference type="RuleBase" id="RU003346"/>
    </source>
</evidence>
<feature type="transmembrane region" description="Helical" evidence="10">
    <location>
        <begin position="406"/>
        <end position="426"/>
    </location>
</feature>
<dbReference type="PROSITE" id="PS50850">
    <property type="entry name" value="MFS"/>
    <property type="match status" value="1"/>
</dbReference>
<dbReference type="OrthoDB" id="2544694at2759"/>
<dbReference type="GO" id="GO:0016020">
    <property type="term" value="C:membrane"/>
    <property type="evidence" value="ECO:0007669"/>
    <property type="project" value="UniProtKB-SubCell"/>
</dbReference>
<keyword evidence="6 10" id="KW-0472">Membrane</keyword>
<feature type="transmembrane region" description="Helical" evidence="10">
    <location>
        <begin position="246"/>
        <end position="266"/>
    </location>
</feature>
<evidence type="ECO:0000313" key="12">
    <source>
        <dbReference type="EMBL" id="ORY41454.1"/>
    </source>
</evidence>
<evidence type="ECO:0000256" key="5">
    <source>
        <dbReference type="ARBA" id="ARBA00022989"/>
    </source>
</evidence>
<dbReference type="GO" id="GO:0005351">
    <property type="term" value="F:carbohydrate:proton symporter activity"/>
    <property type="evidence" value="ECO:0007669"/>
    <property type="project" value="TreeGrafter"/>
</dbReference>
<dbReference type="InterPro" id="IPR003663">
    <property type="entry name" value="Sugar/inositol_transpt"/>
</dbReference>
<feature type="region of interest" description="Disordered" evidence="9">
    <location>
        <begin position="1"/>
        <end position="20"/>
    </location>
</feature>
<name>A0A1Y2C3I7_9BASI</name>
<dbReference type="EMBL" id="MCGR01000136">
    <property type="protein sequence ID" value="ORY41454.1"/>
    <property type="molecule type" value="Genomic_DNA"/>
</dbReference>
<evidence type="ECO:0000259" key="11">
    <source>
        <dbReference type="PROSITE" id="PS50850"/>
    </source>
</evidence>
<sequence length="606" mass="66308">MSKDHSGSGDPPTIVEKPSEVIVDSAEKGFRADSGSFKEDVSPASPVPKQSPNRVPRWIPFQYNRHKATIPLNGKNLVRAAEWFAGLAILFFGFDQGVMSGVNTSPDYLRVMGIDSGSDRDSAALGGIVAVYYGGTLCGAVVAGVLGDRIGRLPTLGFACMAAIVGAALQTSAQNLAWMSIARVITGVGTGGLNTSVPVWEAEVSSQGTHGSAIGFSFFLNIVGLSVAYWLEYGLRNSQHSFRWRFPLSFQIIFLCILLFSINFFVESPRWLARNGREDDARYVLARLRTANADENDEQVLRELADIKEIVEVELREQNANRYMAMAFKKDRYNVRRRVWLAVNLQIVQELVGIGVITVYAPTVFGQAGFSENKSALLSGINDLTYAAAVWVAVLTLDRVGRRPTLYIGAIIMGISLILCGIAARYVSDTSLSESVRFSWGCVVCFGTFTYTATFGATWLTIPWLLPVEISPLHVRARGSAFSVVGWSIGNGVVTMITPYLFKAITYWTFILFALFNFISLPIVWALYPETARRSLEEIDVLFTSSSIWVWKAEAEAKALAEADPDAFEAARHGDIDAVALRQRVRRQGSQATIKSTGEPAADGQA</sequence>
<keyword evidence="5 10" id="KW-1133">Transmembrane helix</keyword>
<reference evidence="12 13" key="1">
    <citation type="submission" date="2016-07" db="EMBL/GenBank/DDBJ databases">
        <title>Pervasive Adenine N6-methylation of Active Genes in Fungi.</title>
        <authorList>
            <consortium name="DOE Joint Genome Institute"/>
            <person name="Mondo S.J."/>
            <person name="Dannebaum R.O."/>
            <person name="Kuo R.C."/>
            <person name="Labutti K."/>
            <person name="Haridas S."/>
            <person name="Kuo A."/>
            <person name="Salamov A."/>
            <person name="Ahrendt S.R."/>
            <person name="Lipzen A."/>
            <person name="Sullivan W."/>
            <person name="Andreopoulos W.B."/>
            <person name="Clum A."/>
            <person name="Lindquist E."/>
            <person name="Daum C."/>
            <person name="Ramamoorthy G.K."/>
            <person name="Gryganskyi A."/>
            <person name="Culley D."/>
            <person name="Magnuson J.K."/>
            <person name="James T.Y."/>
            <person name="O'Malley M.A."/>
            <person name="Stajich J.E."/>
            <person name="Spatafora J.W."/>
            <person name="Visel A."/>
            <person name="Grigoriev I.V."/>
        </authorList>
    </citation>
    <scope>NUCLEOTIDE SEQUENCE [LARGE SCALE GENOMIC DNA]</scope>
    <source>
        <strain evidence="12 13">62-1032</strain>
    </source>
</reference>
<dbReference type="PROSITE" id="PS00216">
    <property type="entry name" value="SUGAR_TRANSPORT_1"/>
    <property type="match status" value="1"/>
</dbReference>
<evidence type="ECO:0000256" key="7">
    <source>
        <dbReference type="ARBA" id="ARBA00049119"/>
    </source>
</evidence>
<dbReference type="InterPro" id="IPR005828">
    <property type="entry name" value="MFS_sugar_transport-like"/>
</dbReference>
<feature type="transmembrane region" description="Helical" evidence="10">
    <location>
        <begin position="375"/>
        <end position="394"/>
    </location>
</feature>
<organism evidence="12 13">
    <name type="scientific">Leucosporidium creatinivorum</name>
    <dbReference type="NCBI Taxonomy" id="106004"/>
    <lineage>
        <taxon>Eukaryota</taxon>
        <taxon>Fungi</taxon>
        <taxon>Dikarya</taxon>
        <taxon>Basidiomycota</taxon>
        <taxon>Pucciniomycotina</taxon>
        <taxon>Microbotryomycetes</taxon>
        <taxon>Leucosporidiales</taxon>
        <taxon>Leucosporidium</taxon>
    </lineage>
</organism>
<evidence type="ECO:0000256" key="4">
    <source>
        <dbReference type="ARBA" id="ARBA00022692"/>
    </source>
</evidence>
<comment type="caution">
    <text evidence="12">The sequence shown here is derived from an EMBL/GenBank/DDBJ whole genome shotgun (WGS) entry which is preliminary data.</text>
</comment>
<dbReference type="InterPro" id="IPR005829">
    <property type="entry name" value="Sugar_transporter_CS"/>
</dbReference>
<dbReference type="InterPro" id="IPR020846">
    <property type="entry name" value="MFS_dom"/>
</dbReference>
<dbReference type="SUPFAM" id="SSF103473">
    <property type="entry name" value="MFS general substrate transporter"/>
    <property type="match status" value="1"/>
</dbReference>
<dbReference type="FunFam" id="1.20.1250.20:FF:000090">
    <property type="entry name" value="MFS sugar transporter, putative"/>
    <property type="match status" value="1"/>
</dbReference>
<evidence type="ECO:0000256" key="1">
    <source>
        <dbReference type="ARBA" id="ARBA00004141"/>
    </source>
</evidence>
<feature type="region of interest" description="Disordered" evidence="9">
    <location>
        <begin position="586"/>
        <end position="606"/>
    </location>
</feature>
<keyword evidence="13" id="KW-1185">Reference proteome</keyword>
<feature type="transmembrane region" description="Helical" evidence="10">
    <location>
        <begin position="339"/>
        <end position="363"/>
    </location>
</feature>
<feature type="transmembrane region" description="Helical" evidence="10">
    <location>
        <begin position="83"/>
        <end position="102"/>
    </location>
</feature>